<name>A0ABP1E3N5_9APHY</name>
<dbReference type="Proteomes" id="UP001497453">
    <property type="component" value="Chromosome 8"/>
</dbReference>
<dbReference type="EMBL" id="OZ037951">
    <property type="protein sequence ID" value="CAL1714570.1"/>
    <property type="molecule type" value="Genomic_DNA"/>
</dbReference>
<reference evidence="2" key="1">
    <citation type="submission" date="2024-04" db="EMBL/GenBank/DDBJ databases">
        <authorList>
            <person name="Shaw F."/>
            <person name="Minotto A."/>
        </authorList>
    </citation>
    <scope>NUCLEOTIDE SEQUENCE [LARGE SCALE GENOMIC DNA]</scope>
</reference>
<evidence type="ECO:0000313" key="2">
    <source>
        <dbReference type="Proteomes" id="UP001497453"/>
    </source>
</evidence>
<accession>A0ABP1E3N5</accession>
<organism evidence="1 2">
    <name type="scientific">Somion occarium</name>
    <dbReference type="NCBI Taxonomy" id="3059160"/>
    <lineage>
        <taxon>Eukaryota</taxon>
        <taxon>Fungi</taxon>
        <taxon>Dikarya</taxon>
        <taxon>Basidiomycota</taxon>
        <taxon>Agaricomycotina</taxon>
        <taxon>Agaricomycetes</taxon>
        <taxon>Polyporales</taxon>
        <taxon>Cerrenaceae</taxon>
        <taxon>Somion</taxon>
    </lineage>
</organism>
<protein>
    <submittedName>
        <fullName evidence="1">Uncharacterized protein</fullName>
    </submittedName>
</protein>
<sequence length="178" mass="19877">MFFTSPYADSEDLVTDQSPYAKLYPSDRNIKLTAPKLFSVTRFVHERLVIGCAGTFGSPQNRPATYVYEIFRISFQAGPTEEAISRSHDNRLLGGLQPGEKHVSLATCLCVSSLHFSIPHRLGLHFSRFGDCASGRRDHLALWCSVGVCAIRTSEHGNSTASAHNTMWRLWIRDTNFA</sequence>
<proteinExistence type="predicted"/>
<gene>
    <name evidence="1" type="ORF">GFSPODELE1_LOCUS9829</name>
</gene>
<evidence type="ECO:0000313" key="1">
    <source>
        <dbReference type="EMBL" id="CAL1714570.1"/>
    </source>
</evidence>
<keyword evidence="2" id="KW-1185">Reference proteome</keyword>